<organism evidence="2 3">
    <name type="scientific">Aliikangiella coralliicola</name>
    <dbReference type="NCBI Taxonomy" id="2592383"/>
    <lineage>
        <taxon>Bacteria</taxon>
        <taxon>Pseudomonadati</taxon>
        <taxon>Pseudomonadota</taxon>
        <taxon>Gammaproteobacteria</taxon>
        <taxon>Oceanospirillales</taxon>
        <taxon>Pleioneaceae</taxon>
        <taxon>Aliikangiella</taxon>
    </lineage>
</organism>
<dbReference type="SUPFAM" id="SSF51197">
    <property type="entry name" value="Clavaminate synthase-like"/>
    <property type="match status" value="1"/>
</dbReference>
<dbReference type="EMBL" id="VIKS01000004">
    <property type="protein sequence ID" value="TQV88682.1"/>
    <property type="molecule type" value="Genomic_DNA"/>
</dbReference>
<keyword evidence="3" id="KW-1185">Reference proteome</keyword>
<dbReference type="GO" id="GO:0016706">
    <property type="term" value="F:2-oxoglutarate-dependent dioxygenase activity"/>
    <property type="evidence" value="ECO:0007669"/>
    <property type="project" value="UniProtKB-ARBA"/>
</dbReference>
<dbReference type="Gene3D" id="2.60.120.620">
    <property type="entry name" value="q2cbj1_9rhob like domain"/>
    <property type="match status" value="1"/>
</dbReference>
<name>A0A545UGT4_9GAMM</name>
<dbReference type="Pfam" id="PF05721">
    <property type="entry name" value="PhyH"/>
    <property type="match status" value="1"/>
</dbReference>
<evidence type="ECO:0000256" key="1">
    <source>
        <dbReference type="ARBA" id="ARBA00001954"/>
    </source>
</evidence>
<gene>
    <name evidence="2" type="ORF">FLL46_07625</name>
</gene>
<dbReference type="OrthoDB" id="9791262at2"/>
<reference evidence="2 3" key="1">
    <citation type="submission" date="2019-07" db="EMBL/GenBank/DDBJ databases">
        <title>Draft genome for Aliikangiella sp. M105.</title>
        <authorList>
            <person name="Wang G."/>
        </authorList>
    </citation>
    <scope>NUCLEOTIDE SEQUENCE [LARGE SCALE GENOMIC DNA]</scope>
    <source>
        <strain evidence="2 3">M105</strain>
    </source>
</reference>
<dbReference type="PANTHER" id="PTHR20883:SF48">
    <property type="entry name" value="ECTOINE DIOXYGENASE"/>
    <property type="match status" value="1"/>
</dbReference>
<dbReference type="InterPro" id="IPR008775">
    <property type="entry name" value="Phytyl_CoA_dOase-like"/>
</dbReference>
<dbReference type="PANTHER" id="PTHR20883">
    <property type="entry name" value="PHYTANOYL-COA DIOXYGENASE DOMAIN CONTAINING 1"/>
    <property type="match status" value="1"/>
</dbReference>
<protein>
    <submittedName>
        <fullName evidence="2">Phytanoyl-CoA dioxygenase family protein</fullName>
    </submittedName>
</protein>
<sequence>MLDQAAKYLVGNPCLVRVILFDKSRHNNWSVSWHQDKTIALSNKVELEGWRGWSKKEGIYHVQPPLAVLNNMVTFRLHIDPATKDNGCLRVIPGSHQHGLLQSEQINQYVLENDYLECEMNSGSVLVMRPHLIHSSAKGSYHQSSLNSRRVIHVEYSSYQLPRGISWA</sequence>
<comment type="cofactor">
    <cofactor evidence="1">
        <name>Fe(2+)</name>
        <dbReference type="ChEBI" id="CHEBI:29033"/>
    </cofactor>
</comment>
<comment type="caution">
    <text evidence="2">The sequence shown here is derived from an EMBL/GenBank/DDBJ whole genome shotgun (WGS) entry which is preliminary data.</text>
</comment>
<evidence type="ECO:0000313" key="2">
    <source>
        <dbReference type="EMBL" id="TQV88682.1"/>
    </source>
</evidence>
<accession>A0A545UGT4</accession>
<evidence type="ECO:0000313" key="3">
    <source>
        <dbReference type="Proteomes" id="UP000315439"/>
    </source>
</evidence>
<keyword evidence="2" id="KW-0560">Oxidoreductase</keyword>
<proteinExistence type="predicted"/>
<dbReference type="GO" id="GO:0005506">
    <property type="term" value="F:iron ion binding"/>
    <property type="evidence" value="ECO:0007669"/>
    <property type="project" value="UniProtKB-ARBA"/>
</dbReference>
<dbReference type="Proteomes" id="UP000315439">
    <property type="component" value="Unassembled WGS sequence"/>
</dbReference>
<dbReference type="AlphaFoldDB" id="A0A545UGT4"/>
<keyword evidence="2" id="KW-0223">Dioxygenase</keyword>